<accession>A0A4R4DXV3</accession>
<keyword evidence="3 6" id="KW-0812">Transmembrane</keyword>
<comment type="caution">
    <text evidence="7">The sequence shown here is derived from an EMBL/GenBank/DDBJ whole genome shotgun (WGS) entry which is preliminary data.</text>
</comment>
<name>A0A4R4DXV3_9BACT</name>
<keyword evidence="2" id="KW-1003">Cell membrane</keyword>
<feature type="transmembrane region" description="Helical" evidence="6">
    <location>
        <begin position="219"/>
        <end position="238"/>
    </location>
</feature>
<dbReference type="OrthoDB" id="255482at2"/>
<feature type="transmembrane region" description="Helical" evidence="6">
    <location>
        <begin position="165"/>
        <end position="183"/>
    </location>
</feature>
<dbReference type="Pfam" id="PF03606">
    <property type="entry name" value="DcuC"/>
    <property type="match status" value="1"/>
</dbReference>
<evidence type="ECO:0000256" key="4">
    <source>
        <dbReference type="ARBA" id="ARBA00022989"/>
    </source>
</evidence>
<reference evidence="7 8" key="1">
    <citation type="submission" date="2019-03" db="EMBL/GenBank/DDBJ databases">
        <authorList>
            <person name="Kim M.K.M."/>
        </authorList>
    </citation>
    <scope>NUCLEOTIDE SEQUENCE [LARGE SCALE GENOMIC DNA]</scope>
    <source>
        <strain evidence="7 8">17J68-15</strain>
    </source>
</reference>
<feature type="transmembrane region" description="Helical" evidence="6">
    <location>
        <begin position="405"/>
        <end position="425"/>
    </location>
</feature>
<dbReference type="PANTHER" id="PTHR43652:SF6">
    <property type="entry name" value="ARGININE REPRESSOR"/>
    <property type="match status" value="1"/>
</dbReference>
<sequence>MSKRKRSFPTPITILMIVIVLAAMATWLLPAGKYGTLAYAEGHFNFSSAQQYRSSTGELRDTSVEVPLPGTQRTLDSLQIRIPLASFEHGDIRKPVSVPGTYHRLSARPQGPVAVLQAPIKGIYESIDIILFILLIGAFMYVFNESGALVRGLSSLSYRMKGRESWLIIILTFLFAFGGASYGMAEEGFAFYPILVPLFLAAGYDLLVPVMVIFGGTQLGTLASFSNPFSTIIASNAAGISWKDGLDERIFMFGASALLTIAYTVRYAQRVKRDPTRSWVYRVDGVVASPFPTELPTATSARLSWRDRSLLLLFLGTFGVMIYGVVALNWWLPEMTALFLGAAILLGLIIGLPEKRFIASFLKGAEELLGVAFIVGIARGVTIVLNDGAISDTILHGSSQGLAGLSPVLFILLMLGLYILFTLFISSSSGMAVLTMPIMGALAIMAGVPGREMVNAYLFGMGIMGFLTPTGLVLPSLALVNVSFKAWWGFIRMLVVWLLILCVVFLLIGIAR</sequence>
<dbReference type="RefSeq" id="WP_131852288.1">
    <property type="nucleotide sequence ID" value="NZ_SKFH01000017.1"/>
</dbReference>
<feature type="transmembrane region" description="Helical" evidence="6">
    <location>
        <begin position="456"/>
        <end position="478"/>
    </location>
</feature>
<evidence type="ECO:0000256" key="3">
    <source>
        <dbReference type="ARBA" id="ARBA00022692"/>
    </source>
</evidence>
<keyword evidence="8" id="KW-1185">Reference proteome</keyword>
<evidence type="ECO:0000256" key="2">
    <source>
        <dbReference type="ARBA" id="ARBA00022475"/>
    </source>
</evidence>
<feature type="transmembrane region" description="Helical" evidence="6">
    <location>
        <begin position="490"/>
        <end position="511"/>
    </location>
</feature>
<feature type="transmembrane region" description="Helical" evidence="6">
    <location>
        <begin position="310"/>
        <end position="331"/>
    </location>
</feature>
<feature type="transmembrane region" description="Helical" evidence="6">
    <location>
        <begin position="337"/>
        <end position="353"/>
    </location>
</feature>
<feature type="transmembrane region" description="Helical" evidence="6">
    <location>
        <begin position="432"/>
        <end position="450"/>
    </location>
</feature>
<feature type="transmembrane region" description="Helical" evidence="6">
    <location>
        <begin position="123"/>
        <end position="144"/>
    </location>
</feature>
<dbReference type="Proteomes" id="UP000295164">
    <property type="component" value="Unassembled WGS sequence"/>
</dbReference>
<dbReference type="InterPro" id="IPR051679">
    <property type="entry name" value="DASS-Related_Transporters"/>
</dbReference>
<dbReference type="PANTHER" id="PTHR43652">
    <property type="entry name" value="BASIC AMINO ACID ANTIPORTER YFCC-RELATED"/>
    <property type="match status" value="1"/>
</dbReference>
<protein>
    <submittedName>
        <fullName evidence="7">YfcC family protein</fullName>
    </submittedName>
</protein>
<keyword evidence="5 6" id="KW-0472">Membrane</keyword>
<evidence type="ECO:0000256" key="6">
    <source>
        <dbReference type="SAM" id="Phobius"/>
    </source>
</evidence>
<dbReference type="EMBL" id="SKFH01000017">
    <property type="protein sequence ID" value="TCZ70139.1"/>
    <property type="molecule type" value="Genomic_DNA"/>
</dbReference>
<feature type="transmembrane region" description="Helical" evidence="6">
    <location>
        <begin position="12"/>
        <end position="29"/>
    </location>
</feature>
<comment type="subcellular location">
    <subcellularLocation>
        <location evidence="1">Cell membrane</location>
        <topology evidence="1">Multi-pass membrane protein</topology>
    </subcellularLocation>
</comment>
<feature type="transmembrane region" description="Helical" evidence="6">
    <location>
        <begin position="250"/>
        <end position="268"/>
    </location>
</feature>
<evidence type="ECO:0000313" key="7">
    <source>
        <dbReference type="EMBL" id="TCZ70139.1"/>
    </source>
</evidence>
<proteinExistence type="predicted"/>
<keyword evidence="4 6" id="KW-1133">Transmembrane helix</keyword>
<organism evidence="7 8">
    <name type="scientific">Flaviaesturariibacter aridisoli</name>
    <dbReference type="NCBI Taxonomy" id="2545761"/>
    <lineage>
        <taxon>Bacteria</taxon>
        <taxon>Pseudomonadati</taxon>
        <taxon>Bacteroidota</taxon>
        <taxon>Chitinophagia</taxon>
        <taxon>Chitinophagales</taxon>
        <taxon>Chitinophagaceae</taxon>
        <taxon>Flaviaestuariibacter</taxon>
    </lineage>
</organism>
<feature type="transmembrane region" description="Helical" evidence="6">
    <location>
        <begin position="189"/>
        <end position="207"/>
    </location>
</feature>
<gene>
    <name evidence="7" type="ORF">E0486_11305</name>
</gene>
<evidence type="ECO:0000256" key="5">
    <source>
        <dbReference type="ARBA" id="ARBA00023136"/>
    </source>
</evidence>
<dbReference type="InterPro" id="IPR018385">
    <property type="entry name" value="C4_dicarb_anaerob_car-like"/>
</dbReference>
<dbReference type="AlphaFoldDB" id="A0A4R4DXV3"/>
<evidence type="ECO:0000256" key="1">
    <source>
        <dbReference type="ARBA" id="ARBA00004651"/>
    </source>
</evidence>
<evidence type="ECO:0000313" key="8">
    <source>
        <dbReference type="Proteomes" id="UP000295164"/>
    </source>
</evidence>
<dbReference type="GO" id="GO:0005886">
    <property type="term" value="C:plasma membrane"/>
    <property type="evidence" value="ECO:0007669"/>
    <property type="project" value="UniProtKB-SubCell"/>
</dbReference>